<dbReference type="InterPro" id="IPR002068">
    <property type="entry name" value="A-crystallin/Hsp20_dom"/>
</dbReference>
<accession>A0A9P8CC95</accession>
<dbReference type="InterPro" id="IPR008978">
    <property type="entry name" value="HSP20-like_chaperone"/>
</dbReference>
<keyword evidence="1 6" id="KW-0346">Stress response</keyword>
<dbReference type="AlphaFoldDB" id="A0A9P8CC95"/>
<organism evidence="6 7">
    <name type="scientific">Calycina marina</name>
    <dbReference type="NCBI Taxonomy" id="1763456"/>
    <lineage>
        <taxon>Eukaryota</taxon>
        <taxon>Fungi</taxon>
        <taxon>Dikarya</taxon>
        <taxon>Ascomycota</taxon>
        <taxon>Pezizomycotina</taxon>
        <taxon>Leotiomycetes</taxon>
        <taxon>Helotiales</taxon>
        <taxon>Pezizellaceae</taxon>
        <taxon>Calycina</taxon>
    </lineage>
</organism>
<evidence type="ECO:0000256" key="1">
    <source>
        <dbReference type="ARBA" id="ARBA00023016"/>
    </source>
</evidence>
<feature type="compositionally biased region" description="Polar residues" evidence="4">
    <location>
        <begin position="136"/>
        <end position="145"/>
    </location>
</feature>
<evidence type="ECO:0000256" key="2">
    <source>
        <dbReference type="PROSITE-ProRule" id="PRU00285"/>
    </source>
</evidence>
<dbReference type="OrthoDB" id="1431247at2759"/>
<dbReference type="PROSITE" id="PS01031">
    <property type="entry name" value="SHSP"/>
    <property type="match status" value="1"/>
</dbReference>
<dbReference type="Gene3D" id="2.60.40.790">
    <property type="match status" value="1"/>
</dbReference>
<gene>
    <name evidence="6" type="ORF">BJ878DRAFT_519143</name>
</gene>
<feature type="compositionally biased region" description="Basic and acidic residues" evidence="4">
    <location>
        <begin position="147"/>
        <end position="160"/>
    </location>
</feature>
<dbReference type="PANTHER" id="PTHR11527">
    <property type="entry name" value="HEAT-SHOCK PROTEIN 20 FAMILY MEMBER"/>
    <property type="match status" value="1"/>
</dbReference>
<reference evidence="6" key="1">
    <citation type="journal article" date="2021" name="IMA Fungus">
        <title>Genomic characterization of three marine fungi, including Emericellopsis atlantica sp. nov. with signatures of a generalist lifestyle and marine biomass degradation.</title>
        <authorList>
            <person name="Hagestad O.C."/>
            <person name="Hou L."/>
            <person name="Andersen J.H."/>
            <person name="Hansen E.H."/>
            <person name="Altermark B."/>
            <person name="Li C."/>
            <person name="Kuhnert E."/>
            <person name="Cox R.J."/>
            <person name="Crous P.W."/>
            <person name="Spatafora J.W."/>
            <person name="Lail K."/>
            <person name="Amirebrahimi M."/>
            <person name="Lipzen A."/>
            <person name="Pangilinan J."/>
            <person name="Andreopoulos W."/>
            <person name="Hayes R.D."/>
            <person name="Ng V."/>
            <person name="Grigoriev I.V."/>
            <person name="Jackson S.A."/>
            <person name="Sutton T.D.S."/>
            <person name="Dobson A.D.W."/>
            <person name="Rama T."/>
        </authorList>
    </citation>
    <scope>NUCLEOTIDE SEQUENCE</scope>
    <source>
        <strain evidence="6">TRa3180A</strain>
    </source>
</reference>
<proteinExistence type="inferred from homology"/>
<name>A0A9P8CC95_9HELO</name>
<dbReference type="CDD" id="cd06464">
    <property type="entry name" value="ACD_sHsps-like"/>
    <property type="match status" value="1"/>
</dbReference>
<feature type="domain" description="SHSP" evidence="5">
    <location>
        <begin position="39"/>
        <end position="214"/>
    </location>
</feature>
<comment type="caution">
    <text evidence="6">The sequence shown here is derived from an EMBL/GenBank/DDBJ whole genome shotgun (WGS) entry which is preliminary data.</text>
</comment>
<feature type="compositionally biased region" description="Basic and acidic residues" evidence="4">
    <location>
        <begin position="107"/>
        <end position="119"/>
    </location>
</feature>
<keyword evidence="7" id="KW-1185">Reference proteome</keyword>
<evidence type="ECO:0000313" key="6">
    <source>
        <dbReference type="EMBL" id="KAG9241724.1"/>
    </source>
</evidence>
<sequence>MPFFTPAHYTPEADIFSILSALSEDSTPQKSCARRQAPDQTQTFSPRFDVIETDNAYELHGELAGLAEKDLSIEFFDAQTIVIKGKTDRFTSATKAPELEAMPALQDDNHSEAGSEKSHQPTVEDEYDTSDAPLATTVSNVTAQNEPDEKPAEKKEEEKKKFWVSERRVGSFTRRFSFSHRIEIDEVSASLKNGLLRVVVPKSQKAKKIAVQIQ</sequence>
<evidence type="ECO:0000256" key="4">
    <source>
        <dbReference type="SAM" id="MobiDB-lite"/>
    </source>
</evidence>
<comment type="similarity">
    <text evidence="2 3">Belongs to the small heat shock protein (HSP20) family.</text>
</comment>
<feature type="region of interest" description="Disordered" evidence="4">
    <location>
        <begin position="94"/>
        <end position="160"/>
    </location>
</feature>
<dbReference type="EMBL" id="MU254165">
    <property type="protein sequence ID" value="KAG9241724.1"/>
    <property type="molecule type" value="Genomic_DNA"/>
</dbReference>
<dbReference type="Proteomes" id="UP000887226">
    <property type="component" value="Unassembled WGS sequence"/>
</dbReference>
<dbReference type="Pfam" id="PF00011">
    <property type="entry name" value="HSP20"/>
    <property type="match status" value="1"/>
</dbReference>
<dbReference type="SUPFAM" id="SSF49764">
    <property type="entry name" value="HSP20-like chaperones"/>
    <property type="match status" value="1"/>
</dbReference>
<evidence type="ECO:0000259" key="5">
    <source>
        <dbReference type="PROSITE" id="PS01031"/>
    </source>
</evidence>
<protein>
    <submittedName>
        <fullName evidence="6">30 kDa heat shock protein</fullName>
    </submittedName>
</protein>
<evidence type="ECO:0000256" key="3">
    <source>
        <dbReference type="RuleBase" id="RU003616"/>
    </source>
</evidence>
<evidence type="ECO:0000313" key="7">
    <source>
        <dbReference type="Proteomes" id="UP000887226"/>
    </source>
</evidence>
<dbReference type="InterPro" id="IPR031107">
    <property type="entry name" value="Small_HSP"/>
</dbReference>